<dbReference type="GO" id="GO:0005524">
    <property type="term" value="F:ATP binding"/>
    <property type="evidence" value="ECO:0007669"/>
    <property type="project" value="UniProtKB-KW"/>
</dbReference>
<dbReference type="PANTHER" id="PTHR42749:SF1">
    <property type="entry name" value="CELL SHAPE-DETERMINING PROTEIN MREB"/>
    <property type="match status" value="1"/>
</dbReference>
<comment type="caution">
    <text evidence="7">The sequence shown here is derived from an EMBL/GenBank/DDBJ whole genome shotgun (WGS) entry which is preliminary data.</text>
</comment>
<reference evidence="7" key="1">
    <citation type="submission" date="2020-12" db="EMBL/GenBank/DDBJ databases">
        <title>Geomonas sp. Red875, isolated from river sediment.</title>
        <authorList>
            <person name="Xu Z."/>
            <person name="Zhang Z."/>
            <person name="Masuda Y."/>
            <person name="Itoh H."/>
            <person name="Senoo K."/>
        </authorList>
    </citation>
    <scope>NUCLEOTIDE SEQUENCE</scope>
    <source>
        <strain evidence="7">Red875</strain>
    </source>
</reference>
<organism evidence="7 8">
    <name type="scientific">Geomesophilobacter sediminis</name>
    <dbReference type="NCBI Taxonomy" id="2798584"/>
    <lineage>
        <taxon>Bacteria</taxon>
        <taxon>Pseudomonadati</taxon>
        <taxon>Thermodesulfobacteriota</taxon>
        <taxon>Desulfuromonadia</taxon>
        <taxon>Geobacterales</taxon>
        <taxon>Geobacteraceae</taxon>
        <taxon>Geomesophilobacter</taxon>
    </lineage>
</organism>
<dbReference type="GO" id="GO:0008360">
    <property type="term" value="P:regulation of cell shape"/>
    <property type="evidence" value="ECO:0007669"/>
    <property type="project" value="UniProtKB-KW"/>
</dbReference>
<dbReference type="InterPro" id="IPR056546">
    <property type="entry name" value="MreB_MamK-like"/>
</dbReference>
<dbReference type="Pfam" id="PF06723">
    <property type="entry name" value="MreB_Mbl"/>
    <property type="match status" value="2"/>
</dbReference>
<keyword evidence="2" id="KW-0963">Cytoplasm</keyword>
<evidence type="ECO:0000256" key="2">
    <source>
        <dbReference type="ARBA" id="ARBA00022490"/>
    </source>
</evidence>
<dbReference type="InterPro" id="IPR043129">
    <property type="entry name" value="ATPase_NBD"/>
</dbReference>
<evidence type="ECO:0000256" key="5">
    <source>
        <dbReference type="ARBA" id="ARBA00022960"/>
    </source>
</evidence>
<protein>
    <submittedName>
        <fullName evidence="7">Rod shape-determining protein</fullName>
    </submittedName>
</protein>
<dbReference type="Proteomes" id="UP000636888">
    <property type="component" value="Unassembled WGS sequence"/>
</dbReference>
<dbReference type="InterPro" id="IPR004753">
    <property type="entry name" value="MreB"/>
</dbReference>
<name>A0A8J7IY64_9BACT</name>
<evidence type="ECO:0000256" key="1">
    <source>
        <dbReference type="ARBA" id="ARBA00004496"/>
    </source>
</evidence>
<dbReference type="PRINTS" id="PR01652">
    <property type="entry name" value="SHAPEPROTEIN"/>
</dbReference>
<dbReference type="AlphaFoldDB" id="A0A8J7IY64"/>
<sequence length="292" mass="30657">MSTFRDLPWRHSVALDVGTATTRIVTGTGSLIEIPSRLGACPGLAGGVVIDGATVSRLLTPMLHQSRIFGVVKPTVLACAPTDARPEERQLLTDSILRGGAASVSMIPEPLAAAIGAGVDVASPYAQMVIDLGEGVTDCAVIQSGKIRETCALRRGCAHFRNAIVQEAVSWERCDHSDAELLMRKYGINGPDAGAWGLVAAKSIEAALEGIAEKLAAFFRELPHGAACDIIDGGICLTGGGALIPGVREYLARRLRIGVRVPGNPLLSVAEGIRSILPVILSLNLLSRQENQ</sequence>
<evidence type="ECO:0000256" key="4">
    <source>
        <dbReference type="ARBA" id="ARBA00022840"/>
    </source>
</evidence>
<keyword evidence="5" id="KW-0133">Cell shape</keyword>
<evidence type="ECO:0000313" key="7">
    <source>
        <dbReference type="EMBL" id="MBJ6725042.1"/>
    </source>
</evidence>
<dbReference type="PANTHER" id="PTHR42749">
    <property type="entry name" value="CELL SHAPE-DETERMINING PROTEIN MREB"/>
    <property type="match status" value="1"/>
</dbReference>
<accession>A0A8J7IY64</accession>
<keyword evidence="8" id="KW-1185">Reference proteome</keyword>
<comment type="similarity">
    <text evidence="6">Belongs to the FtsA/MreB family.</text>
</comment>
<keyword evidence="4" id="KW-0067">ATP-binding</keyword>
<dbReference type="EMBL" id="JAEMHM010000007">
    <property type="protein sequence ID" value="MBJ6725042.1"/>
    <property type="molecule type" value="Genomic_DNA"/>
</dbReference>
<dbReference type="Gene3D" id="3.30.420.40">
    <property type="match status" value="2"/>
</dbReference>
<dbReference type="RefSeq" id="WP_199383932.1">
    <property type="nucleotide sequence ID" value="NZ_JAEMHM010000007.1"/>
</dbReference>
<proteinExistence type="inferred from homology"/>
<dbReference type="SUPFAM" id="SSF53067">
    <property type="entry name" value="Actin-like ATPase domain"/>
    <property type="match status" value="2"/>
</dbReference>
<evidence type="ECO:0000256" key="6">
    <source>
        <dbReference type="ARBA" id="ARBA00023458"/>
    </source>
</evidence>
<evidence type="ECO:0000256" key="3">
    <source>
        <dbReference type="ARBA" id="ARBA00022741"/>
    </source>
</evidence>
<comment type="subcellular location">
    <subcellularLocation>
        <location evidence="1">Cytoplasm</location>
    </subcellularLocation>
</comment>
<dbReference type="GO" id="GO:0005737">
    <property type="term" value="C:cytoplasm"/>
    <property type="evidence" value="ECO:0007669"/>
    <property type="project" value="UniProtKB-SubCell"/>
</dbReference>
<gene>
    <name evidence="7" type="ORF">JFN93_10010</name>
</gene>
<dbReference type="GO" id="GO:0000902">
    <property type="term" value="P:cell morphogenesis"/>
    <property type="evidence" value="ECO:0007669"/>
    <property type="project" value="InterPro"/>
</dbReference>
<evidence type="ECO:0000313" key="8">
    <source>
        <dbReference type="Proteomes" id="UP000636888"/>
    </source>
</evidence>
<keyword evidence="3" id="KW-0547">Nucleotide-binding</keyword>